<reference evidence="1 2" key="1">
    <citation type="journal article" date="2023" name="G3 (Bethesda)">
        <title>A chromosome-level genome assembly of Zasmidium syzygii isolated from banana leaves.</title>
        <authorList>
            <person name="van Westerhoven A.C."/>
            <person name="Mehrabi R."/>
            <person name="Talebi R."/>
            <person name="Steentjes M.B.F."/>
            <person name="Corcolon B."/>
            <person name="Chong P.A."/>
            <person name="Kema G.H.J."/>
            <person name="Seidl M.F."/>
        </authorList>
    </citation>
    <scope>NUCLEOTIDE SEQUENCE [LARGE SCALE GENOMIC DNA]</scope>
    <source>
        <strain evidence="1 2">P124</strain>
    </source>
</reference>
<dbReference type="EMBL" id="JAXOVC010000001">
    <property type="protein sequence ID" value="KAK4507470.1"/>
    <property type="molecule type" value="Genomic_DNA"/>
</dbReference>
<dbReference type="Proteomes" id="UP001305779">
    <property type="component" value="Unassembled WGS sequence"/>
</dbReference>
<gene>
    <name evidence="1" type="ORF">PRZ48_001205</name>
</gene>
<evidence type="ECO:0000313" key="2">
    <source>
        <dbReference type="Proteomes" id="UP001305779"/>
    </source>
</evidence>
<name>A0ABR0F1A8_ZASCE</name>
<protein>
    <submittedName>
        <fullName evidence="1">Uncharacterized protein</fullName>
    </submittedName>
</protein>
<accession>A0ABR0F1A8</accession>
<sequence length="472" mass="51968">MSIAFLTLLSLAAAQHAMKGVPFGRSLPVKPLFPATEIIEATENPQFNETSHGLLIQHAQDDPPSPLDTNALDDEDVSSLRSGHYLPYHITDDKTLVRRSSDLVKRVPADRGIAKMNCKTSPQACQNACYYQNCIRGGQQPVYYTEPQPHGVNTASRAQAGVELSSGTPCQWWPFGQRFWNTATNLNLQTDEWPMNTMQRDNFNPAATTPQVSLRCIEGTDNTRGGAHITQFRRGIGPWNTNGRFAADRLGGPGPLEPGDWYQVEFYMGDFDENDARDLAIYETLSYCFDPPDRDCSNDGLQFHLTGLQLNAGGNLGLLGYPYDNALHNTYRLTGEPADVRQFHLDLDITGTANDQVEAYLFVFNNGADQVIAQRAAAPMANGASFTLPASGTLPLALKVDRTGTGCNDFTVTYGDPSADGIRWFTFTSRDSAWPNFAPDNGRYCVRADIPDLNNPGQTLPGVRLRCSFPAW</sequence>
<organism evidence="1 2">
    <name type="scientific">Zasmidium cellare</name>
    <name type="common">Wine cellar mold</name>
    <name type="synonym">Racodium cellare</name>
    <dbReference type="NCBI Taxonomy" id="395010"/>
    <lineage>
        <taxon>Eukaryota</taxon>
        <taxon>Fungi</taxon>
        <taxon>Dikarya</taxon>
        <taxon>Ascomycota</taxon>
        <taxon>Pezizomycotina</taxon>
        <taxon>Dothideomycetes</taxon>
        <taxon>Dothideomycetidae</taxon>
        <taxon>Mycosphaerellales</taxon>
        <taxon>Mycosphaerellaceae</taxon>
        <taxon>Zasmidium</taxon>
    </lineage>
</organism>
<evidence type="ECO:0000313" key="1">
    <source>
        <dbReference type="EMBL" id="KAK4507470.1"/>
    </source>
</evidence>
<comment type="caution">
    <text evidence="1">The sequence shown here is derived from an EMBL/GenBank/DDBJ whole genome shotgun (WGS) entry which is preliminary data.</text>
</comment>
<keyword evidence="2" id="KW-1185">Reference proteome</keyword>
<proteinExistence type="predicted"/>